<dbReference type="OrthoDB" id="9786661at2"/>
<evidence type="ECO:0000259" key="6">
    <source>
        <dbReference type="Pfam" id="PF00933"/>
    </source>
</evidence>
<protein>
    <recommendedName>
        <fullName evidence="3">beta-N-acetylhexosaminidase</fullName>
        <ecNumber evidence="3">3.2.1.52</ecNumber>
    </recommendedName>
</protein>
<evidence type="ECO:0000256" key="3">
    <source>
        <dbReference type="ARBA" id="ARBA00012663"/>
    </source>
</evidence>
<dbReference type="InterPro" id="IPR036962">
    <property type="entry name" value="Glyco_hydro_3_N_sf"/>
</dbReference>
<keyword evidence="8" id="KW-1185">Reference proteome</keyword>
<name>A0A4Q0MLJ6_9HYPH</name>
<dbReference type="InterPro" id="IPR050226">
    <property type="entry name" value="NagZ_Beta-hexosaminidase"/>
</dbReference>
<organism evidence="7 8">
    <name type="scientific">Hansschlegelia zhihuaiae</name>
    <dbReference type="NCBI Taxonomy" id="405005"/>
    <lineage>
        <taxon>Bacteria</taxon>
        <taxon>Pseudomonadati</taxon>
        <taxon>Pseudomonadota</taxon>
        <taxon>Alphaproteobacteria</taxon>
        <taxon>Hyphomicrobiales</taxon>
        <taxon>Methylopilaceae</taxon>
        <taxon>Hansschlegelia</taxon>
    </lineage>
</organism>
<dbReference type="GO" id="GO:0004563">
    <property type="term" value="F:beta-N-acetylhexosaminidase activity"/>
    <property type="evidence" value="ECO:0007669"/>
    <property type="project" value="UniProtKB-EC"/>
</dbReference>
<keyword evidence="4 7" id="KW-0378">Hydrolase</keyword>
<evidence type="ECO:0000256" key="5">
    <source>
        <dbReference type="ARBA" id="ARBA00023295"/>
    </source>
</evidence>
<dbReference type="SUPFAM" id="SSF51445">
    <property type="entry name" value="(Trans)glycosidases"/>
    <property type="match status" value="1"/>
</dbReference>
<dbReference type="AlphaFoldDB" id="A0A4Q0MLJ6"/>
<dbReference type="Gene3D" id="3.20.20.300">
    <property type="entry name" value="Glycoside hydrolase, family 3, N-terminal domain"/>
    <property type="match status" value="1"/>
</dbReference>
<dbReference type="PANTHER" id="PTHR30480">
    <property type="entry name" value="BETA-HEXOSAMINIDASE-RELATED"/>
    <property type="match status" value="1"/>
</dbReference>
<dbReference type="Proteomes" id="UP000289708">
    <property type="component" value="Unassembled WGS sequence"/>
</dbReference>
<dbReference type="InterPro" id="IPR001764">
    <property type="entry name" value="Glyco_hydro_3_N"/>
</dbReference>
<evidence type="ECO:0000256" key="1">
    <source>
        <dbReference type="ARBA" id="ARBA00001231"/>
    </source>
</evidence>
<dbReference type="RefSeq" id="WP_128776214.1">
    <property type="nucleotide sequence ID" value="NZ_RYFI01000003.1"/>
</dbReference>
<dbReference type="InterPro" id="IPR017853">
    <property type="entry name" value="GH"/>
</dbReference>
<dbReference type="Pfam" id="PF00933">
    <property type="entry name" value="Glyco_hydro_3"/>
    <property type="match status" value="1"/>
</dbReference>
<sequence length="339" mass="35517">MATRAFITGCSGLALTRDERAFCRDAEPWGLILFGRNIGSHEQIRRLCADFREAVGRDDAPVLIDQEGGRVQRIRAPLAINHPAAARYGALHADHAEAGVAAARLGAELMAVELSGLGITVDCLPVLDLPTEGMTRAIGDRAYAPVADAVTALGRAVIEGTLAGGVLPVVKHMPGHGRAKVDSHFELPRVSASREVLEATDFAPFKALADAPIGMTGHIVFEAIDPDRPATVSPIVLGEIVRGFIGFDGLLMSDDISMKALKGRVGARAAAALAAGCDIALYCKGDMGEMKEVAAAAPRLEGRSAERADRALSLLRARPSVDIAALAAERDRLLAGAVA</sequence>
<comment type="catalytic activity">
    <reaction evidence="1">
        <text>Hydrolysis of terminal non-reducing N-acetyl-D-hexosamine residues in N-acetyl-beta-D-hexosaminides.</text>
        <dbReference type="EC" id="3.2.1.52"/>
    </reaction>
</comment>
<keyword evidence="5 7" id="KW-0326">Glycosidase</keyword>
<gene>
    <name evidence="7" type="ORF">EK403_03950</name>
</gene>
<accession>A0A4Q0MLJ6</accession>
<dbReference type="EC" id="3.2.1.52" evidence="3"/>
<reference evidence="7 8" key="1">
    <citation type="submission" date="2018-12" db="EMBL/GenBank/DDBJ databases">
        <title>bacterium Hansschlegelia zhihuaiae S113.</title>
        <authorList>
            <person name="He J."/>
        </authorList>
    </citation>
    <scope>NUCLEOTIDE SEQUENCE [LARGE SCALE GENOMIC DNA]</scope>
    <source>
        <strain evidence="7 8">S 113</strain>
    </source>
</reference>
<dbReference type="GO" id="GO:0005975">
    <property type="term" value="P:carbohydrate metabolic process"/>
    <property type="evidence" value="ECO:0007669"/>
    <property type="project" value="InterPro"/>
</dbReference>
<evidence type="ECO:0000313" key="7">
    <source>
        <dbReference type="EMBL" id="RXF74564.1"/>
    </source>
</evidence>
<dbReference type="EMBL" id="RYFI01000003">
    <property type="protein sequence ID" value="RXF74564.1"/>
    <property type="molecule type" value="Genomic_DNA"/>
</dbReference>
<comment type="caution">
    <text evidence="7">The sequence shown here is derived from an EMBL/GenBank/DDBJ whole genome shotgun (WGS) entry which is preliminary data.</text>
</comment>
<evidence type="ECO:0000256" key="2">
    <source>
        <dbReference type="ARBA" id="ARBA00005336"/>
    </source>
</evidence>
<dbReference type="NCBIfam" id="NF003740">
    <property type="entry name" value="PRK05337.1"/>
    <property type="match status" value="1"/>
</dbReference>
<dbReference type="GO" id="GO:0009254">
    <property type="term" value="P:peptidoglycan turnover"/>
    <property type="evidence" value="ECO:0007669"/>
    <property type="project" value="TreeGrafter"/>
</dbReference>
<dbReference type="PANTHER" id="PTHR30480:SF13">
    <property type="entry name" value="BETA-HEXOSAMINIDASE"/>
    <property type="match status" value="1"/>
</dbReference>
<proteinExistence type="inferred from homology"/>
<comment type="similarity">
    <text evidence="2">Belongs to the glycosyl hydrolase 3 family.</text>
</comment>
<evidence type="ECO:0000313" key="8">
    <source>
        <dbReference type="Proteomes" id="UP000289708"/>
    </source>
</evidence>
<evidence type="ECO:0000256" key="4">
    <source>
        <dbReference type="ARBA" id="ARBA00022801"/>
    </source>
</evidence>
<feature type="domain" description="Glycoside hydrolase family 3 N-terminal" evidence="6">
    <location>
        <begin position="26"/>
        <end position="301"/>
    </location>
</feature>